<protein>
    <submittedName>
        <fullName evidence="1">Transposase domain protein</fullName>
    </submittedName>
</protein>
<accession>A0A7S4ZRC9</accession>
<evidence type="ECO:0000313" key="1">
    <source>
        <dbReference type="EMBL" id="QCL09170.1"/>
    </source>
</evidence>
<organism evidence="1">
    <name type="scientific">Rhizobium rhizogenes</name>
    <name type="common">Agrobacterium rhizogenes</name>
    <dbReference type="NCBI Taxonomy" id="359"/>
    <lineage>
        <taxon>Bacteria</taxon>
        <taxon>Pseudomonadati</taxon>
        <taxon>Pseudomonadota</taxon>
        <taxon>Alphaproteobacteria</taxon>
        <taxon>Hyphomicrobiales</taxon>
        <taxon>Rhizobiaceae</taxon>
        <taxon>Rhizobium/Agrobacterium group</taxon>
        <taxon>Rhizobium</taxon>
    </lineage>
</organism>
<gene>
    <name evidence="1" type="ORF">pC5.7b_303</name>
</gene>
<reference evidence="1" key="1">
    <citation type="submission" date="2018-12" db="EMBL/GenBank/DDBJ databases">
        <title>Three Rhizobium rhizogenes strains isolated from the same crown gall tumor carry diverse plasmids.</title>
        <authorList>
            <person name="Pulawska J."/>
            <person name="Kuzmanovic N."/>
        </authorList>
    </citation>
    <scope>NUCLEOTIDE SEQUENCE</scope>
    <source>
        <strain evidence="1">C5.7</strain>
        <plasmid evidence="1">pC5.7b</plasmid>
    </source>
</reference>
<name>A0A7S4ZRC9_RHIRH</name>
<sequence>MMGRKIEISGDEFAARAHWESCSAIVGMGWFRTVGPQLRFDPSIGNQAAELDLHLLAKAIDSLRIDRPSVTSEQELNATITIAQLRVANIPNLQLHLGLLAASRLVDIQRGFTVET</sequence>
<dbReference type="AlphaFoldDB" id="A0A7S4ZRC9"/>
<proteinExistence type="predicted"/>
<geneLocation type="plasmid" evidence="1">
    <name>pC5.7b</name>
</geneLocation>
<dbReference type="EMBL" id="MK318968">
    <property type="protein sequence ID" value="QCL09170.1"/>
    <property type="molecule type" value="Genomic_DNA"/>
</dbReference>
<keyword evidence="1" id="KW-0614">Plasmid</keyword>